<dbReference type="PANTHER" id="PTHR30313">
    <property type="entry name" value="DNA PRIMASE"/>
    <property type="match status" value="1"/>
</dbReference>
<keyword evidence="5 12" id="KW-0235">DNA replication</keyword>
<evidence type="ECO:0000256" key="14">
    <source>
        <dbReference type="SAM" id="MobiDB-lite"/>
    </source>
</evidence>
<keyword evidence="3 12" id="KW-0808">Transferase</keyword>
<dbReference type="HAMAP" id="MF_00974">
    <property type="entry name" value="DNA_primase_DnaG"/>
    <property type="match status" value="1"/>
</dbReference>
<dbReference type="InterPro" id="IPR037068">
    <property type="entry name" value="DNA_primase_core_N_sf"/>
</dbReference>
<comment type="domain">
    <text evidence="12">Contains an N-terminal zinc-binding domain, a central core domain that contains the primase activity, and a C-terminal DnaB-binding domain.</text>
</comment>
<keyword evidence="1 12" id="KW-0240">DNA-directed RNA polymerase</keyword>
<dbReference type="NCBIfam" id="TIGR01391">
    <property type="entry name" value="dnaG"/>
    <property type="match status" value="1"/>
</dbReference>
<feature type="region of interest" description="Disordered" evidence="14">
    <location>
        <begin position="436"/>
        <end position="477"/>
    </location>
</feature>
<dbReference type="InterPro" id="IPR036977">
    <property type="entry name" value="DNA_primase_Znf_CHC2"/>
</dbReference>
<evidence type="ECO:0000259" key="15">
    <source>
        <dbReference type="PROSITE" id="PS50880"/>
    </source>
</evidence>
<evidence type="ECO:0000256" key="7">
    <source>
        <dbReference type="ARBA" id="ARBA00022771"/>
    </source>
</evidence>
<dbReference type="InterPro" id="IPR006295">
    <property type="entry name" value="DNA_primase_DnaG"/>
</dbReference>
<keyword evidence="8 12" id="KW-0862">Zinc</keyword>
<organism evidence="16 17">
    <name type="scientific">Imperialibacter roseus</name>
    <dbReference type="NCBI Taxonomy" id="1324217"/>
    <lineage>
        <taxon>Bacteria</taxon>
        <taxon>Pseudomonadati</taxon>
        <taxon>Bacteroidota</taxon>
        <taxon>Cytophagia</taxon>
        <taxon>Cytophagales</taxon>
        <taxon>Flammeovirgaceae</taxon>
        <taxon>Imperialibacter</taxon>
    </lineage>
</organism>
<dbReference type="SUPFAM" id="SSF57783">
    <property type="entry name" value="Zinc beta-ribbon"/>
    <property type="match status" value="1"/>
</dbReference>
<keyword evidence="2 12" id="KW-0639">Primosome</keyword>
<evidence type="ECO:0000256" key="1">
    <source>
        <dbReference type="ARBA" id="ARBA00022478"/>
    </source>
</evidence>
<evidence type="ECO:0000313" key="16">
    <source>
        <dbReference type="EMBL" id="WOK07302.1"/>
    </source>
</evidence>
<evidence type="ECO:0000256" key="2">
    <source>
        <dbReference type="ARBA" id="ARBA00022515"/>
    </source>
</evidence>
<sequence length="654" mass="73946">MRISDHIISEIQSRMDIQEVVSDYVSLKKKGQNFWACCPFHDEKSPSFSVAPNKGIYKCFGCGKGGDAISFIMDIEGLGYVEALKHLANKYGIEVEEEEATPDQIKEFNEKESLLILLDHARGYYKQLLWEDDEGQAIGLSYFKERGFSDETIKAFDLGYSHDKWDGFMKYASKNGFTEEMMEKAGLVLAKEDGKKYDRFRGRVMFPIHNPSGKVIGFGARILKKADNQPKYINSPESPVYYKSNVLFGMFQAKQAIRNEDNCYLVEGYTDVISMHQAGVKNVVASSGTSLTREHIKLMSRFTQNVTTLFDGDVAGIKASMRGIDMLLEEGLNVRAVVFPEGEDPDSYSQQLGASAFKAFLEKNSEDFIAFKTHLYLKDAGSDPIKKAGTIREIVGSIAKIPDAIKRLVFARECSQLMDMDEAVIVAEMNKMLIEQGQQQQKERERQQTRQRLDLDNSGSATESSPDAAISTLEKPEVDPKMIQERESLRLLLNYGQFVIKGTEEVDQLLADYFLHETDEVHFSHPVYAQILDMFKNKLVDGDVIDADYVLKHGTEPMKKEVIDLITERHEVSHHWTEKFDIKVNSERNDLKGATYANIVRLKLRTVRAVIKENLDKLKTAETEAEQVEIMEHHEALKKVEMGLAGILGVVTVG</sequence>
<accession>A0ABZ0IS23</accession>
<dbReference type="EC" id="2.7.7.101" evidence="12"/>
<evidence type="ECO:0000256" key="8">
    <source>
        <dbReference type="ARBA" id="ARBA00022833"/>
    </source>
</evidence>
<keyword evidence="6 12" id="KW-0479">Metal-binding</keyword>
<reference evidence="16 17" key="1">
    <citation type="journal article" date="2023" name="Microbiol. Resour. Announc.">
        <title>Complete Genome Sequence of Imperialibacter roseus strain P4T.</title>
        <authorList>
            <person name="Tizabi D.R."/>
            <person name="Bachvaroff T."/>
            <person name="Hill R.T."/>
        </authorList>
    </citation>
    <scope>NUCLEOTIDE SEQUENCE [LARGE SCALE GENOMIC DNA]</scope>
    <source>
        <strain evidence="16 17">P4T</strain>
    </source>
</reference>
<dbReference type="PIRSF" id="PIRSF002811">
    <property type="entry name" value="DnaG"/>
    <property type="match status" value="1"/>
</dbReference>
<dbReference type="Pfam" id="PF08275">
    <property type="entry name" value="DNAG_N"/>
    <property type="match status" value="1"/>
</dbReference>
<evidence type="ECO:0000256" key="10">
    <source>
        <dbReference type="ARBA" id="ARBA00023125"/>
    </source>
</evidence>
<keyword evidence="9" id="KW-0460">Magnesium</keyword>
<dbReference type="InterPro" id="IPR002694">
    <property type="entry name" value="Znf_CHC2"/>
</dbReference>
<comment type="function">
    <text evidence="12 13">RNA polymerase that catalyzes the synthesis of short RNA molecules used as primers for DNA polymerase during DNA replication.</text>
</comment>
<dbReference type="SUPFAM" id="SSF56731">
    <property type="entry name" value="DNA primase core"/>
    <property type="match status" value="1"/>
</dbReference>
<evidence type="ECO:0000256" key="6">
    <source>
        <dbReference type="ARBA" id="ARBA00022723"/>
    </source>
</evidence>
<dbReference type="InterPro" id="IPR006171">
    <property type="entry name" value="TOPRIM_dom"/>
</dbReference>
<keyword evidence="7 12" id="KW-0863">Zinc-finger</keyword>
<keyword evidence="17" id="KW-1185">Reference proteome</keyword>
<dbReference type="Gene3D" id="3.90.980.10">
    <property type="entry name" value="DNA primase, catalytic core, N-terminal domain"/>
    <property type="match status" value="1"/>
</dbReference>
<dbReference type="SMART" id="SM00400">
    <property type="entry name" value="ZnF_CHCC"/>
    <property type="match status" value="1"/>
</dbReference>
<dbReference type="RefSeq" id="WP_317489987.1">
    <property type="nucleotide sequence ID" value="NZ_CP136051.1"/>
</dbReference>
<keyword evidence="10 12" id="KW-0238">DNA-binding</keyword>
<evidence type="ECO:0000256" key="5">
    <source>
        <dbReference type="ARBA" id="ARBA00022705"/>
    </source>
</evidence>
<dbReference type="InterPro" id="IPR013264">
    <property type="entry name" value="DNAG_N"/>
</dbReference>
<dbReference type="Proteomes" id="UP001302349">
    <property type="component" value="Chromosome"/>
</dbReference>
<name>A0ABZ0IS23_9BACT</name>
<dbReference type="PANTHER" id="PTHR30313:SF2">
    <property type="entry name" value="DNA PRIMASE"/>
    <property type="match status" value="1"/>
</dbReference>
<comment type="similarity">
    <text evidence="12 13">Belongs to the DnaG primase family.</text>
</comment>
<dbReference type="SMART" id="SM00493">
    <property type="entry name" value="TOPRIM"/>
    <property type="match status" value="1"/>
</dbReference>
<feature type="compositionally biased region" description="Basic and acidic residues" evidence="14">
    <location>
        <begin position="441"/>
        <end position="455"/>
    </location>
</feature>
<dbReference type="InterPro" id="IPR050219">
    <property type="entry name" value="DnaG_primase"/>
</dbReference>
<evidence type="ECO:0000313" key="17">
    <source>
        <dbReference type="Proteomes" id="UP001302349"/>
    </source>
</evidence>
<dbReference type="InterPro" id="IPR034151">
    <property type="entry name" value="TOPRIM_DnaG_bac"/>
</dbReference>
<protein>
    <recommendedName>
        <fullName evidence="12 13">DNA primase</fullName>
        <ecNumber evidence="12">2.7.7.101</ecNumber>
    </recommendedName>
</protein>
<evidence type="ECO:0000256" key="12">
    <source>
        <dbReference type="HAMAP-Rule" id="MF_00974"/>
    </source>
</evidence>
<keyword evidence="4 12" id="KW-0548">Nucleotidyltransferase</keyword>
<dbReference type="PROSITE" id="PS50880">
    <property type="entry name" value="TOPRIM"/>
    <property type="match status" value="1"/>
</dbReference>
<comment type="cofactor">
    <cofactor evidence="12 13">
        <name>Zn(2+)</name>
        <dbReference type="ChEBI" id="CHEBI:29105"/>
    </cofactor>
    <text evidence="12 13">Binds 1 zinc ion per monomer.</text>
</comment>
<dbReference type="InterPro" id="IPR030846">
    <property type="entry name" value="DnaG_bac"/>
</dbReference>
<feature type="zinc finger region" description="CHC2-type" evidence="12">
    <location>
        <begin position="38"/>
        <end position="62"/>
    </location>
</feature>
<dbReference type="EMBL" id="CP136051">
    <property type="protein sequence ID" value="WOK07302.1"/>
    <property type="molecule type" value="Genomic_DNA"/>
</dbReference>
<dbReference type="CDD" id="cd03364">
    <property type="entry name" value="TOPRIM_DnaG_primases"/>
    <property type="match status" value="1"/>
</dbReference>
<evidence type="ECO:0000256" key="4">
    <source>
        <dbReference type="ARBA" id="ARBA00022695"/>
    </source>
</evidence>
<evidence type="ECO:0000256" key="11">
    <source>
        <dbReference type="ARBA" id="ARBA00023163"/>
    </source>
</evidence>
<dbReference type="Gene3D" id="3.40.1360.10">
    <property type="match status" value="1"/>
</dbReference>
<feature type="domain" description="Toprim" evidence="15">
    <location>
        <begin position="261"/>
        <end position="342"/>
    </location>
</feature>
<dbReference type="Pfam" id="PF01807">
    <property type="entry name" value="Zn_ribbon_DnaG"/>
    <property type="match status" value="1"/>
</dbReference>
<dbReference type="Pfam" id="PF13155">
    <property type="entry name" value="Toprim_2"/>
    <property type="match status" value="1"/>
</dbReference>
<evidence type="ECO:0000256" key="13">
    <source>
        <dbReference type="PIRNR" id="PIRNR002811"/>
    </source>
</evidence>
<dbReference type="InterPro" id="IPR019475">
    <property type="entry name" value="DNA_primase_DnaB-bd"/>
</dbReference>
<evidence type="ECO:0000256" key="3">
    <source>
        <dbReference type="ARBA" id="ARBA00022679"/>
    </source>
</evidence>
<dbReference type="Gene3D" id="3.90.580.10">
    <property type="entry name" value="Zinc finger, CHC2-type domain"/>
    <property type="match status" value="1"/>
</dbReference>
<dbReference type="Pfam" id="PF10410">
    <property type="entry name" value="DnaB_bind"/>
    <property type="match status" value="1"/>
</dbReference>
<comment type="catalytic activity">
    <reaction evidence="12">
        <text>ssDNA + n NTP = ssDNA/pppN(pN)n-1 hybrid + (n-1) diphosphate.</text>
        <dbReference type="EC" id="2.7.7.101"/>
    </reaction>
</comment>
<comment type="subunit">
    <text evidence="12">Monomer. Interacts with DnaB.</text>
</comment>
<keyword evidence="11 12" id="KW-0804">Transcription</keyword>
<proteinExistence type="inferred from homology"/>
<gene>
    <name evidence="12 16" type="primary">dnaG</name>
    <name evidence="16" type="ORF">RT717_01530</name>
</gene>
<evidence type="ECO:0000256" key="9">
    <source>
        <dbReference type="ARBA" id="ARBA00022842"/>
    </source>
</evidence>